<evidence type="ECO:0000313" key="10">
    <source>
        <dbReference type="EMBL" id="OZM56336.1"/>
    </source>
</evidence>
<protein>
    <submittedName>
        <fullName evidence="10">Sugar ABC transporter permease</fullName>
    </submittedName>
</protein>
<dbReference type="PANTHER" id="PTHR47314:SF2">
    <property type="entry name" value="GALACTOOLIGOSACCHARIDES TRANSPORT SYSTEM PERMEASE PROTEIN GANP"/>
    <property type="match status" value="1"/>
</dbReference>
<gene>
    <name evidence="10" type="ORF">CIB95_13055</name>
</gene>
<feature type="transmembrane region" description="Helical" evidence="8">
    <location>
        <begin position="196"/>
        <end position="220"/>
    </location>
</feature>
<dbReference type="GO" id="GO:1990060">
    <property type="term" value="C:maltose transport complex"/>
    <property type="evidence" value="ECO:0007669"/>
    <property type="project" value="TreeGrafter"/>
</dbReference>
<reference evidence="11" key="1">
    <citation type="submission" date="2017-08" db="EMBL/GenBank/DDBJ databases">
        <authorList>
            <person name="Huang Z."/>
        </authorList>
    </citation>
    <scope>NUCLEOTIDE SEQUENCE [LARGE SCALE GENOMIC DNA]</scope>
    <source>
        <strain evidence="11">SA5d-4</strain>
    </source>
</reference>
<keyword evidence="3" id="KW-1003">Cell membrane</keyword>
<feature type="domain" description="ABC transmembrane type-1" evidence="9">
    <location>
        <begin position="197"/>
        <end position="417"/>
    </location>
</feature>
<dbReference type="EMBL" id="NPIA01000007">
    <property type="protein sequence ID" value="OZM56336.1"/>
    <property type="molecule type" value="Genomic_DNA"/>
</dbReference>
<dbReference type="InterPro" id="IPR035906">
    <property type="entry name" value="MetI-like_sf"/>
</dbReference>
<proteinExistence type="inferred from homology"/>
<evidence type="ECO:0000256" key="2">
    <source>
        <dbReference type="ARBA" id="ARBA00022448"/>
    </source>
</evidence>
<dbReference type="Pfam" id="PF00528">
    <property type="entry name" value="BPD_transp_1"/>
    <property type="match status" value="1"/>
</dbReference>
<keyword evidence="6 8" id="KW-1133">Transmembrane helix</keyword>
<evidence type="ECO:0000256" key="4">
    <source>
        <dbReference type="ARBA" id="ARBA00022597"/>
    </source>
</evidence>
<evidence type="ECO:0000256" key="8">
    <source>
        <dbReference type="RuleBase" id="RU363032"/>
    </source>
</evidence>
<dbReference type="SUPFAM" id="SSF161098">
    <property type="entry name" value="MetI-like"/>
    <property type="match status" value="1"/>
</dbReference>
<name>A0A263BT34_9BACI</name>
<evidence type="ECO:0000256" key="6">
    <source>
        <dbReference type="ARBA" id="ARBA00022989"/>
    </source>
</evidence>
<reference evidence="10 11" key="2">
    <citation type="submission" date="2017-09" db="EMBL/GenBank/DDBJ databases">
        <title>Bacillus patelloidae sp. nov., isolated from the intestinal tract of a marine limpet.</title>
        <authorList>
            <person name="Liu R."/>
            <person name="Dong C."/>
            <person name="Shao Z."/>
        </authorList>
    </citation>
    <scope>NUCLEOTIDE SEQUENCE [LARGE SCALE GENOMIC DNA]</scope>
    <source>
        <strain evidence="10 11">SA5d-4</strain>
    </source>
</reference>
<dbReference type="PANTHER" id="PTHR47314">
    <property type="entry name" value="MALTOSE/MALTODEXTRIN TRANSPORT SYSTEM PERMEASE PROTEIN MALF"/>
    <property type="match status" value="1"/>
</dbReference>
<feature type="transmembrane region" description="Helical" evidence="8">
    <location>
        <begin position="232"/>
        <end position="256"/>
    </location>
</feature>
<feature type="transmembrane region" description="Helical" evidence="8">
    <location>
        <begin position="399"/>
        <end position="418"/>
    </location>
</feature>
<dbReference type="Proteomes" id="UP000217083">
    <property type="component" value="Unassembled WGS sequence"/>
</dbReference>
<evidence type="ECO:0000256" key="3">
    <source>
        <dbReference type="ARBA" id="ARBA00022475"/>
    </source>
</evidence>
<feature type="transmembrane region" description="Helical" evidence="8">
    <location>
        <begin position="334"/>
        <end position="353"/>
    </location>
</feature>
<dbReference type="FunFam" id="1.10.3720.10:FF:000036">
    <property type="entry name" value="Maltodextrin ABC transporter, permease protein"/>
    <property type="match status" value="1"/>
</dbReference>
<dbReference type="RefSeq" id="WP_094925843.1">
    <property type="nucleotide sequence ID" value="NZ_NPIA01000007.1"/>
</dbReference>
<evidence type="ECO:0000259" key="9">
    <source>
        <dbReference type="PROSITE" id="PS50928"/>
    </source>
</evidence>
<dbReference type="CDD" id="cd06261">
    <property type="entry name" value="TM_PBP2"/>
    <property type="match status" value="1"/>
</dbReference>
<evidence type="ECO:0000256" key="5">
    <source>
        <dbReference type="ARBA" id="ARBA00022692"/>
    </source>
</evidence>
<comment type="similarity">
    <text evidence="8">Belongs to the binding-protein-dependent transport system permease family.</text>
</comment>
<dbReference type="SUPFAM" id="SSF160964">
    <property type="entry name" value="MalF N-terminal region-like"/>
    <property type="match status" value="1"/>
</dbReference>
<dbReference type="AlphaFoldDB" id="A0A263BT34"/>
<evidence type="ECO:0000313" key="11">
    <source>
        <dbReference type="Proteomes" id="UP000217083"/>
    </source>
</evidence>
<keyword evidence="4" id="KW-0762">Sugar transport</keyword>
<feature type="transmembrane region" description="Helical" evidence="8">
    <location>
        <begin position="132"/>
        <end position="158"/>
    </location>
</feature>
<dbReference type="InterPro" id="IPR000515">
    <property type="entry name" value="MetI-like"/>
</dbReference>
<feature type="transmembrane region" description="Helical" evidence="8">
    <location>
        <begin position="38"/>
        <end position="62"/>
    </location>
</feature>
<dbReference type="GO" id="GO:0015423">
    <property type="term" value="F:ABC-type maltose transporter activity"/>
    <property type="evidence" value="ECO:0007669"/>
    <property type="project" value="TreeGrafter"/>
</dbReference>
<comment type="subcellular location">
    <subcellularLocation>
        <location evidence="1 8">Cell membrane</location>
        <topology evidence="1 8">Multi-pass membrane protein</topology>
    </subcellularLocation>
</comment>
<accession>A0A263BT34</accession>
<dbReference type="PROSITE" id="PS50928">
    <property type="entry name" value="ABC_TM1"/>
    <property type="match status" value="1"/>
</dbReference>
<keyword evidence="5 8" id="KW-0812">Transmembrane</keyword>
<feature type="transmembrane region" description="Helical" evidence="8">
    <location>
        <begin position="287"/>
        <end position="309"/>
    </location>
</feature>
<comment type="caution">
    <text evidence="10">The sequence shown here is derived from an EMBL/GenBank/DDBJ whole genome shotgun (WGS) entry which is preliminary data.</text>
</comment>
<dbReference type="GO" id="GO:0042956">
    <property type="term" value="P:maltodextrin transmembrane transport"/>
    <property type="evidence" value="ECO:0007669"/>
    <property type="project" value="TreeGrafter"/>
</dbReference>
<keyword evidence="7 8" id="KW-0472">Membrane</keyword>
<evidence type="ECO:0000256" key="1">
    <source>
        <dbReference type="ARBA" id="ARBA00004651"/>
    </source>
</evidence>
<sequence length="430" mass="48218">MGEKQTEENKQHRNRALALSIIPGVGQFYNRQYVKGSIFFILAVSFFVAFFDLLNMGFWGLFTLGTDLSRGDHSIFLLVQGIIAVIITALGLGIYALNLYDAYQNGKKRDLGEKLNTLKGQYQNLIDSGFPYLMITPGFVLLVFVVILPIIFVVLLAFTNYDLYHSPPAKLVDWVSFKNFVDIFTLSIWRETFFHVFAWTIVWTFSATTIQVALGIFLAVVINQKDLKFKGIIRTVLILPWAVPAFVSTLVFAGMFNETFGAINVQVLEFFGINPIPWMTEAMWTKIALISIQAWLGFPFVFVMTTGVLQSIPDELYEAATVDGASALQKFKNITLPLVLFATAPILITQYTFNFNNFNIIFLFNGGGPAVSGQNAGGTDILISWIYNLTMTSAEYSKAAAITLILSLIVIAVALWQFKRTKSFQEEDMM</sequence>
<organism evidence="10 11">
    <name type="scientific">Lottiidibacillus patelloidae</name>
    <dbReference type="NCBI Taxonomy" id="2670334"/>
    <lineage>
        <taxon>Bacteria</taxon>
        <taxon>Bacillati</taxon>
        <taxon>Bacillota</taxon>
        <taxon>Bacilli</taxon>
        <taxon>Bacillales</taxon>
        <taxon>Bacillaceae</taxon>
        <taxon>Lottiidibacillus</taxon>
    </lineage>
</organism>
<keyword evidence="11" id="KW-1185">Reference proteome</keyword>
<feature type="transmembrane region" description="Helical" evidence="8">
    <location>
        <begin position="74"/>
        <end position="100"/>
    </location>
</feature>
<dbReference type="Gene3D" id="1.10.3720.10">
    <property type="entry name" value="MetI-like"/>
    <property type="match status" value="1"/>
</dbReference>
<evidence type="ECO:0000256" key="7">
    <source>
        <dbReference type="ARBA" id="ARBA00023136"/>
    </source>
</evidence>
<keyword evidence="2 8" id="KW-0813">Transport</keyword>